<dbReference type="RefSeq" id="WP_115292648.1">
    <property type="nucleotide sequence ID" value="NZ_UGUU01000002.1"/>
</dbReference>
<organism evidence="1 2">
    <name type="scientific">Ectopseudomonas mendocina</name>
    <name type="common">Pseudomonas mendocina</name>
    <dbReference type="NCBI Taxonomy" id="300"/>
    <lineage>
        <taxon>Bacteria</taxon>
        <taxon>Pseudomonadati</taxon>
        <taxon>Pseudomonadota</taxon>
        <taxon>Gammaproteobacteria</taxon>
        <taxon>Pseudomonadales</taxon>
        <taxon>Pseudomonadaceae</taxon>
        <taxon>Ectopseudomonas</taxon>
    </lineage>
</organism>
<evidence type="ECO:0000313" key="1">
    <source>
        <dbReference type="EMBL" id="SUE95790.1"/>
    </source>
</evidence>
<reference evidence="1 2" key="1">
    <citation type="submission" date="2018-06" db="EMBL/GenBank/DDBJ databases">
        <authorList>
            <consortium name="Pathogen Informatics"/>
            <person name="Doyle S."/>
        </authorList>
    </citation>
    <scope>NUCLEOTIDE SEQUENCE [LARGE SCALE GENOMIC DNA]</scope>
    <source>
        <strain evidence="1 2">NCTC10899</strain>
    </source>
</reference>
<dbReference type="AlphaFoldDB" id="A0A379PLE7"/>
<name>A0A379PLE7_ECTME</name>
<dbReference type="SUPFAM" id="SSF56563">
    <property type="entry name" value="Major capsid protein gp5"/>
    <property type="match status" value="1"/>
</dbReference>
<dbReference type="EMBL" id="UGUU01000002">
    <property type="protein sequence ID" value="SUE95790.1"/>
    <property type="molecule type" value="Genomic_DNA"/>
</dbReference>
<protein>
    <submittedName>
        <fullName evidence="1">Phage capsid family</fullName>
    </submittedName>
</protein>
<dbReference type="Proteomes" id="UP000254260">
    <property type="component" value="Unassembled WGS sequence"/>
</dbReference>
<proteinExistence type="predicted"/>
<sequence>MPLMRDIAETLSQEDMVRGVIEEIVHKDDLMALMPFSRTDGKAYVYVREKTNSEGSFLDVNEVVPEGASEVEEVVTKLRIIAGDVDVDKFLNETMSDTNQQLAIQIAMKAKGLATTFRRALIQGDSAVNPKSFDGLNKLVNDTGNYFEAGPNGSALSLAALDELIDMVNGRPDALMMRPGTFRALKTLWRAAGGNTGGMLQIDNFGLSVPAHDGIPIIINEFIPGNVAQGSTANTCSVYALRLNEVDGVHGLFGGESAGIRIEDIGTVQNKDATRTRLKWYCGLALKATKSLAAIRGVTNV</sequence>
<dbReference type="OrthoDB" id="1630256at2"/>
<evidence type="ECO:0000313" key="2">
    <source>
        <dbReference type="Proteomes" id="UP000254260"/>
    </source>
</evidence>
<gene>
    <name evidence="1" type="ORF">NCTC10899_05031</name>
</gene>
<accession>A0A379PLE7</accession>
<dbReference type="NCBIfam" id="NF045672">
    <property type="entry name" value="MCP_gp7_epsi_15"/>
    <property type="match status" value="1"/>
</dbReference>
<dbReference type="InterPro" id="IPR048813">
    <property type="entry name" value="GP7-like"/>
</dbReference>